<dbReference type="SUPFAM" id="SSF49373">
    <property type="entry name" value="Invasin/intimin cell-adhesion fragments"/>
    <property type="match status" value="2"/>
</dbReference>
<feature type="non-terminal residue" evidence="3">
    <location>
        <position position="1"/>
    </location>
</feature>
<dbReference type="Proteomes" id="UP000051861">
    <property type="component" value="Unassembled WGS sequence"/>
</dbReference>
<dbReference type="AlphaFoldDB" id="A0A0S7XTL5"/>
<dbReference type="Gene3D" id="2.60.40.10">
    <property type="entry name" value="Immunoglobulins"/>
    <property type="match status" value="3"/>
</dbReference>
<comment type="similarity">
    <text evidence="1">Belongs to the intimin/invasin family.</text>
</comment>
<comment type="caution">
    <text evidence="3">The sequence shown here is derived from an EMBL/GenBank/DDBJ whole genome shotgun (WGS) entry which is preliminary data.</text>
</comment>
<dbReference type="InterPro" id="IPR008964">
    <property type="entry name" value="Invasin/intimin_cell_adhesion"/>
</dbReference>
<accession>A0A0S7XTL5</accession>
<organism evidence="3 4">
    <name type="scientific">candidate division WOR-1 bacterium DG_54_3</name>
    <dbReference type="NCBI Taxonomy" id="1703775"/>
    <lineage>
        <taxon>Bacteria</taxon>
        <taxon>Bacillati</taxon>
        <taxon>Saganbacteria</taxon>
    </lineage>
</organism>
<dbReference type="EMBL" id="LIZX01000100">
    <property type="protein sequence ID" value="KPJ65829.1"/>
    <property type="molecule type" value="Genomic_DNA"/>
</dbReference>
<sequence length="637" mass="66925">EVKDDQDRALSGVRVSFSVSPASIGYCTPTEDITDVNGLAATVFTATDLGTATIQASTEGAQSKTAQIDVISAEEEQATEPLEIDINPLWLPADGISASAVRATLRDSTGTLVENGTVVKFTAGEDFDDVDGDGYYSEGIDKLRYDTNGDGKWNPIGIIAPYALTQDGIAEVTYTAGLRTGTAYIKVTTGPAGRQVQDYTTVLLVPTDTVAYVVLTSQHPSIQVRGTGGVEVTQITATCYDDNGNRVDQDFPVEFYIINGPGGGENLNGKESEADTVNTNQYGEAHVTLSSGTMSGTVRIRAKAGSTLSYSTLVTICAGPPYDISIGVIPCNIRGWDKDCVEANLCACVVDQYGNPVPDLTAVHFSTEEGMVQPADQTKDGCVYTKYLSGDPRNDGLAIIRAETVGESGTVKDSTVLIVSGPPASVTFLSYPPSLLADGISKGDVVVRVLDVNDNFVVGGTPVKMKTGFGFVMDGATSDGCYASLYETELLSEVLTQDYSIPDPYSDDGVGVVNVLTAKSGFVSASVNVTFLTGHTYSKNCEIDMEGKVPYGATVPIVVIIKDRYGNPLGGHRIVANQAQTTNGTITGTGYTNAFGEATGFAFTAAITGAETAIVTLCDEDPRGDVCIAKKIELGED</sequence>
<dbReference type="Pfam" id="PF02369">
    <property type="entry name" value="Big_1"/>
    <property type="match status" value="1"/>
</dbReference>
<evidence type="ECO:0000259" key="2">
    <source>
        <dbReference type="PROSITE" id="PS51127"/>
    </source>
</evidence>
<evidence type="ECO:0000313" key="3">
    <source>
        <dbReference type="EMBL" id="KPJ65829.1"/>
    </source>
</evidence>
<feature type="domain" description="Big-1" evidence="2">
    <location>
        <begin position="1"/>
        <end position="71"/>
    </location>
</feature>
<reference evidence="3 4" key="1">
    <citation type="journal article" date="2015" name="Microbiome">
        <title>Genomic resolution of linkages in carbon, nitrogen, and sulfur cycling among widespread estuary sediment bacteria.</title>
        <authorList>
            <person name="Baker B.J."/>
            <person name="Lazar C.S."/>
            <person name="Teske A.P."/>
            <person name="Dick G.J."/>
        </authorList>
    </citation>
    <scope>NUCLEOTIDE SEQUENCE [LARGE SCALE GENOMIC DNA]</scope>
    <source>
        <strain evidence="3">DG_54_3</strain>
    </source>
</reference>
<proteinExistence type="inferred from homology"/>
<gene>
    <name evidence="3" type="ORF">AMJ44_09405</name>
</gene>
<protein>
    <recommendedName>
        <fullName evidence="2">Big-1 domain-containing protein</fullName>
    </recommendedName>
</protein>
<dbReference type="InterPro" id="IPR013783">
    <property type="entry name" value="Ig-like_fold"/>
</dbReference>
<dbReference type="InterPro" id="IPR003344">
    <property type="entry name" value="Big_1_dom"/>
</dbReference>
<dbReference type="PROSITE" id="PS51127">
    <property type="entry name" value="BIG1"/>
    <property type="match status" value="1"/>
</dbReference>
<evidence type="ECO:0000256" key="1">
    <source>
        <dbReference type="ARBA" id="ARBA00010116"/>
    </source>
</evidence>
<evidence type="ECO:0000313" key="4">
    <source>
        <dbReference type="Proteomes" id="UP000051861"/>
    </source>
</evidence>
<name>A0A0S7XTL5_UNCSA</name>